<evidence type="ECO:0000256" key="6">
    <source>
        <dbReference type="RuleBase" id="RU000488"/>
    </source>
</evidence>
<dbReference type="OMA" id="FLYCHLA"/>
<dbReference type="PROSITE" id="PS50920">
    <property type="entry name" value="SOLCAR"/>
    <property type="match status" value="1"/>
</dbReference>
<keyword evidence="8" id="KW-1185">Reference proteome</keyword>
<evidence type="ECO:0000256" key="2">
    <source>
        <dbReference type="ARBA" id="ARBA00022692"/>
    </source>
</evidence>
<evidence type="ECO:0000256" key="1">
    <source>
        <dbReference type="ARBA" id="ARBA00004141"/>
    </source>
</evidence>
<dbReference type="OrthoDB" id="276754at2759"/>
<dbReference type="Pfam" id="PF00153">
    <property type="entry name" value="Mito_carr"/>
    <property type="match status" value="1"/>
</dbReference>
<comment type="similarity">
    <text evidence="6">Belongs to the mitochondrial carrier (TC 2.A.29) family.</text>
</comment>
<name>A0A0N1PD65_LEPSE</name>
<dbReference type="InterPro" id="IPR023395">
    <property type="entry name" value="MCP_dom_sf"/>
</dbReference>
<dbReference type="PANTHER" id="PTHR24089">
    <property type="entry name" value="SOLUTE CARRIER FAMILY 25"/>
    <property type="match status" value="1"/>
</dbReference>
<dbReference type="EMBL" id="LJSK01000017">
    <property type="protein sequence ID" value="KPI89775.1"/>
    <property type="molecule type" value="Genomic_DNA"/>
</dbReference>
<proteinExistence type="inferred from homology"/>
<evidence type="ECO:0000313" key="8">
    <source>
        <dbReference type="Proteomes" id="UP000038009"/>
    </source>
</evidence>
<keyword evidence="4 5" id="KW-0472">Membrane</keyword>
<comment type="caution">
    <text evidence="7">The sequence shown here is derived from an EMBL/GenBank/DDBJ whole genome shotgun (WGS) entry which is preliminary data.</text>
</comment>
<sequence length="354" mass="40228">MSYDSTRAYHSTYSHRTPTAYQEPIAHRQGYTEPKLTTAEHGAIIVTCSAASACVTVPTAKLGQFYFLSDVPGESSRIYMSDKRAQFFRVLFRTKWWQGRPVRWLMVDYVTGLSLFIVLRQLLGDLAPAWSNGRRGFLAGATAGALYAALRHPYDVLRATAEASTGPRSFRGAADVFLTALKERPRVLKGLYRGFSVAISCRMAQFALQFGLYNWLRYDGVYRSPLMLFLYCHVATFLGLVAQYPVQALRQQLYLANTLTKGRPLGYRSLIMDMRRRHGITKVYDGFFRGKPLLNAVPPALLMFLYDVCTRRYTEYLYPELKAKPVHEQSLTSVAAPPHVKDVPDYEFQLKESH</sequence>
<keyword evidence="3" id="KW-0677">Repeat</keyword>
<evidence type="ECO:0008006" key="9">
    <source>
        <dbReference type="Google" id="ProtNLM"/>
    </source>
</evidence>
<evidence type="ECO:0000256" key="3">
    <source>
        <dbReference type="ARBA" id="ARBA00022737"/>
    </source>
</evidence>
<comment type="subcellular location">
    <subcellularLocation>
        <location evidence="1">Membrane</location>
        <topology evidence="1">Multi-pass membrane protein</topology>
    </subcellularLocation>
</comment>
<dbReference type="VEuPathDB" id="TriTrypDB:Lsey_0017_0540"/>
<feature type="repeat" description="Solcar" evidence="5">
    <location>
        <begin position="131"/>
        <end position="219"/>
    </location>
</feature>
<evidence type="ECO:0000256" key="4">
    <source>
        <dbReference type="ARBA" id="ARBA00023136"/>
    </source>
</evidence>
<reference evidence="7 8" key="1">
    <citation type="journal article" date="2015" name="PLoS Pathog.">
        <title>Leptomonas seymouri: Adaptations to the Dixenous Life Cycle Analyzed by Genome Sequencing, Transcriptome Profiling and Co-infection with Leishmania donovani.</title>
        <authorList>
            <person name="Kraeva N."/>
            <person name="Butenko A."/>
            <person name="Hlavacova J."/>
            <person name="Kostygov A."/>
            <person name="Myskova J."/>
            <person name="Grybchuk D."/>
            <person name="Lestinova T."/>
            <person name="Votypka J."/>
            <person name="Volf P."/>
            <person name="Opperdoes F."/>
            <person name="Flegontov P."/>
            <person name="Lukes J."/>
            <person name="Yurchenko V."/>
        </authorList>
    </citation>
    <scope>NUCLEOTIDE SEQUENCE [LARGE SCALE GENOMIC DNA]</scope>
    <source>
        <strain evidence="7 8">ATCC 30220</strain>
    </source>
</reference>
<dbReference type="SUPFAM" id="SSF103506">
    <property type="entry name" value="Mitochondrial carrier"/>
    <property type="match status" value="1"/>
</dbReference>
<accession>A0A0N1PD65</accession>
<dbReference type="GO" id="GO:0016020">
    <property type="term" value="C:membrane"/>
    <property type="evidence" value="ECO:0007669"/>
    <property type="project" value="UniProtKB-SubCell"/>
</dbReference>
<protein>
    <recommendedName>
        <fullName evidence="9">Mitochondrial carrier protein</fullName>
    </recommendedName>
</protein>
<keyword evidence="2 5" id="KW-0812">Transmembrane</keyword>
<organism evidence="7 8">
    <name type="scientific">Leptomonas seymouri</name>
    <dbReference type="NCBI Taxonomy" id="5684"/>
    <lineage>
        <taxon>Eukaryota</taxon>
        <taxon>Discoba</taxon>
        <taxon>Euglenozoa</taxon>
        <taxon>Kinetoplastea</taxon>
        <taxon>Metakinetoplastina</taxon>
        <taxon>Trypanosomatida</taxon>
        <taxon>Trypanosomatidae</taxon>
        <taxon>Leishmaniinae</taxon>
        <taxon>Leptomonas</taxon>
    </lineage>
</organism>
<dbReference type="InterPro" id="IPR018108">
    <property type="entry name" value="MCP_transmembrane"/>
</dbReference>
<dbReference type="Proteomes" id="UP000038009">
    <property type="component" value="Unassembled WGS sequence"/>
</dbReference>
<dbReference type="Gene3D" id="1.50.40.10">
    <property type="entry name" value="Mitochondrial carrier domain"/>
    <property type="match status" value="1"/>
</dbReference>
<dbReference type="AlphaFoldDB" id="A0A0N1PD65"/>
<keyword evidence="6" id="KW-0813">Transport</keyword>
<evidence type="ECO:0000313" key="7">
    <source>
        <dbReference type="EMBL" id="KPI89775.1"/>
    </source>
</evidence>
<gene>
    <name evidence="7" type="ORF">ABL78_1155</name>
</gene>
<evidence type="ECO:0000256" key="5">
    <source>
        <dbReference type="PROSITE-ProRule" id="PRU00282"/>
    </source>
</evidence>